<reference evidence="1 2" key="1">
    <citation type="journal article" date="2015" name="Environ. Microbiol.">
        <title>Genome analyses suggest the presence of polyploidy and recent human-driven expansions in eight global populations of the honeybee pathogen Nosema ceranae.</title>
        <authorList>
            <person name="Pelin A."/>
            <person name="Selman M."/>
            <person name="Aris-Brosou S."/>
            <person name="Farinelli L."/>
            <person name="Corradi N."/>
        </authorList>
    </citation>
    <scope>NUCLEOTIDE SEQUENCE [LARGE SCALE GENOMIC DNA]</scope>
    <source>
        <strain evidence="1 2">PA08 1199</strain>
    </source>
</reference>
<dbReference type="RefSeq" id="XP_024329913.1">
    <property type="nucleotide sequence ID" value="XM_024473709.1"/>
</dbReference>
<dbReference type="GeneID" id="36318606"/>
<name>A0A0F9W8Z6_9MICR</name>
<keyword evidence="2" id="KW-1185">Reference proteome</keyword>
<gene>
    <name evidence="1" type="ORF">AAJ76_1060002391</name>
</gene>
<proteinExistence type="predicted"/>
<dbReference type="AlphaFoldDB" id="A0A0F9W8Z6"/>
<dbReference type="EMBL" id="JPQZ01000106">
    <property type="protein sequence ID" value="KKO74171.1"/>
    <property type="molecule type" value="Genomic_DNA"/>
</dbReference>
<comment type="caution">
    <text evidence="1">The sequence shown here is derived from an EMBL/GenBank/DDBJ whole genome shotgun (WGS) entry which is preliminary data.</text>
</comment>
<organism evidence="1 2">
    <name type="scientific">Vairimorpha ceranae</name>
    <dbReference type="NCBI Taxonomy" id="40302"/>
    <lineage>
        <taxon>Eukaryota</taxon>
        <taxon>Fungi</taxon>
        <taxon>Fungi incertae sedis</taxon>
        <taxon>Microsporidia</taxon>
        <taxon>Nosematidae</taxon>
        <taxon>Vairimorpha</taxon>
    </lineage>
</organism>
<evidence type="ECO:0000313" key="1">
    <source>
        <dbReference type="EMBL" id="KKO74171.1"/>
    </source>
</evidence>
<accession>A0A0F9W8Z6</accession>
<dbReference type="VEuPathDB" id="MicrosporidiaDB:AAJ76_1060002391"/>
<sequence length="47" mass="5538">MLNFMQKTSLFSSMIFSPPQFCTSFWGIKIFNRQGQICFYCIPTFLS</sequence>
<evidence type="ECO:0000313" key="2">
    <source>
        <dbReference type="Proteomes" id="UP000034350"/>
    </source>
</evidence>
<protein>
    <submittedName>
        <fullName evidence="1">Uncharacterized protein</fullName>
    </submittedName>
</protein>
<dbReference type="Proteomes" id="UP000034350">
    <property type="component" value="Unassembled WGS sequence"/>
</dbReference>